<protein>
    <submittedName>
        <fullName evidence="1">Uncharacterized protein</fullName>
    </submittedName>
</protein>
<accession>A0ACC0PQF3</accession>
<dbReference type="Proteomes" id="UP001062846">
    <property type="component" value="Chromosome 2"/>
</dbReference>
<evidence type="ECO:0000313" key="2">
    <source>
        <dbReference type="Proteomes" id="UP001062846"/>
    </source>
</evidence>
<name>A0ACC0PQF3_RHOML</name>
<proteinExistence type="predicted"/>
<organism evidence="1 2">
    <name type="scientific">Rhododendron molle</name>
    <name type="common">Chinese azalea</name>
    <name type="synonym">Azalea mollis</name>
    <dbReference type="NCBI Taxonomy" id="49168"/>
    <lineage>
        <taxon>Eukaryota</taxon>
        <taxon>Viridiplantae</taxon>
        <taxon>Streptophyta</taxon>
        <taxon>Embryophyta</taxon>
        <taxon>Tracheophyta</taxon>
        <taxon>Spermatophyta</taxon>
        <taxon>Magnoliopsida</taxon>
        <taxon>eudicotyledons</taxon>
        <taxon>Gunneridae</taxon>
        <taxon>Pentapetalae</taxon>
        <taxon>asterids</taxon>
        <taxon>Ericales</taxon>
        <taxon>Ericaceae</taxon>
        <taxon>Ericoideae</taxon>
        <taxon>Rhodoreae</taxon>
        <taxon>Rhododendron</taxon>
    </lineage>
</organism>
<keyword evidence="2" id="KW-1185">Reference proteome</keyword>
<reference evidence="1" key="1">
    <citation type="submission" date="2022-02" db="EMBL/GenBank/DDBJ databases">
        <title>Plant Genome Project.</title>
        <authorList>
            <person name="Zhang R.-G."/>
        </authorList>
    </citation>
    <scope>NUCLEOTIDE SEQUENCE</scope>
    <source>
        <tissue evidence="1">Leaves</tissue>
    </source>
</reference>
<dbReference type="EMBL" id="CM046389">
    <property type="protein sequence ID" value="KAI8567967.1"/>
    <property type="molecule type" value="Genomic_DNA"/>
</dbReference>
<evidence type="ECO:0000313" key="1">
    <source>
        <dbReference type="EMBL" id="KAI8567967.1"/>
    </source>
</evidence>
<gene>
    <name evidence="1" type="ORF">RHMOL_Rhmol02G0162500</name>
</gene>
<comment type="caution">
    <text evidence="1">The sequence shown here is derived from an EMBL/GenBank/DDBJ whole genome shotgun (WGS) entry which is preliminary data.</text>
</comment>
<sequence>MASSSQPAVEHPTPSLALKRFIKKKAQGSTEDSYFDDRVFIPNLKEKVASDTRTLVYYLCFFSGLASDRELPSPFLAPIGPSWVFDILIDKQGKSSRALQAWGNILTGREIFISSSNPSKSVAHAEVYCPTQFARQLGLVQGIPIPYCGSANIFMSECSSISIEHFRTWFTQSRDLLRRTIAQDLQEPTVPTTPEFDYWWHTKCSFLLGCPPFKRFLEHIEFEKSEFGHKNHDDSSSFSSDGGFGVAGGIEDILEGEVDQQVVPIEASPMSMIIPSPPPRRQSSRVPQKRGIASPPPTTSKRSKTISQPKKIIPTKHYLESSSQPPGLFLLNNCLSSLCLLVHRNHALYLSCFAAPKRAKATRQLKLTPSSSDEETETNTGALVSRGKAKETSKALVYERKEKAVRKSKTLDELTFPDQLQGLSSNLPIIPHQEASGTMPARETCTHQDSAKVSLDITTLLLSLAESIPPTPFQVRMDFSVLSYINGYIKPNTCIGFPQVFPISVESPVHKSILDNQLMAAEPLGVRRRDPFPYPLQVSEQDSSPRSSTSALPISLVKSFDKQDSDTPTSSKDQVVFKSKHSLKCLYCLFYLSLLLIVLQVDNTAIDMEVIPSLELSSSLPPPDEPSSPSIDLPIVAFDVSFYRYQLGLFCDSIADPISPISSNSLESLKQLLNSSTLPSSPYFRIKHVPTGDDVLMLKHHLKALHCLGLPALLEHGLIYHFEVCYRALLLSNELPSSISSTLQENFNQFGELVARNQFLSEGFRETALKVEKMEATASKIATQLSLH</sequence>